<evidence type="ECO:0000256" key="9">
    <source>
        <dbReference type="RuleBase" id="RU362042"/>
    </source>
</evidence>
<dbReference type="NCBIfam" id="TIGR02227">
    <property type="entry name" value="sigpep_I_bact"/>
    <property type="match status" value="1"/>
</dbReference>
<dbReference type="AlphaFoldDB" id="A0A5R9GGB1"/>
<dbReference type="InterPro" id="IPR036286">
    <property type="entry name" value="LexA/Signal_pep-like_sf"/>
</dbReference>
<evidence type="ECO:0000256" key="2">
    <source>
        <dbReference type="ARBA" id="ARBA00009370"/>
    </source>
</evidence>
<evidence type="ECO:0000259" key="10">
    <source>
        <dbReference type="Pfam" id="PF10502"/>
    </source>
</evidence>
<dbReference type="GO" id="GO:0009003">
    <property type="term" value="F:signal peptidase activity"/>
    <property type="evidence" value="ECO:0007669"/>
    <property type="project" value="UniProtKB-EC"/>
</dbReference>
<comment type="caution">
    <text evidence="11">The sequence shown here is derived from an EMBL/GenBank/DDBJ whole genome shotgun (WGS) entry which is preliminary data.</text>
</comment>
<evidence type="ECO:0000313" key="12">
    <source>
        <dbReference type="Proteomes" id="UP000306585"/>
    </source>
</evidence>
<comment type="similarity">
    <text evidence="2 9">Belongs to the peptidase S26 family.</text>
</comment>
<evidence type="ECO:0000313" key="11">
    <source>
        <dbReference type="EMBL" id="TLS65961.1"/>
    </source>
</evidence>
<dbReference type="EC" id="3.4.21.89" evidence="3 8"/>
<comment type="catalytic activity">
    <reaction evidence="1 8">
        <text>Cleavage of hydrophobic, N-terminal signal or leader sequences from secreted and periplasmic proteins.</text>
        <dbReference type="EC" id="3.4.21.89"/>
    </reaction>
</comment>
<evidence type="ECO:0000256" key="4">
    <source>
        <dbReference type="ARBA" id="ARBA00019232"/>
    </source>
</evidence>
<keyword evidence="8" id="KW-0472">Membrane</keyword>
<dbReference type="OrthoDB" id="150137at2"/>
<dbReference type="Proteomes" id="UP000306585">
    <property type="component" value="Unassembled WGS sequence"/>
</dbReference>
<dbReference type="Pfam" id="PF10502">
    <property type="entry name" value="Peptidase_S26"/>
    <property type="match status" value="1"/>
</dbReference>
<evidence type="ECO:0000256" key="1">
    <source>
        <dbReference type="ARBA" id="ARBA00000677"/>
    </source>
</evidence>
<dbReference type="PANTHER" id="PTHR43390">
    <property type="entry name" value="SIGNAL PEPTIDASE I"/>
    <property type="match status" value="1"/>
</dbReference>
<evidence type="ECO:0000256" key="8">
    <source>
        <dbReference type="RuleBase" id="RU003993"/>
    </source>
</evidence>
<dbReference type="InterPro" id="IPR019756">
    <property type="entry name" value="Pept_S26A_signal_pept_1_Ser-AS"/>
</dbReference>
<proteinExistence type="inferred from homology"/>
<dbReference type="GO" id="GO:0004252">
    <property type="term" value="F:serine-type endopeptidase activity"/>
    <property type="evidence" value="ECO:0007669"/>
    <property type="project" value="InterPro"/>
</dbReference>
<sequence length="224" mass="26033">MSQVSNKPVWREWLESLIVIALLAMVIRSFIVAPFKIPSSSMVPTLEVGDYLFVLRYTYGFRIPFTDTQLLPRQAHRGDVAVFVFPEDKSKDYIKRIVGLPGDVITYRENRLFINGKEMPLEEKGMRTYFLGDGSADVSGLYEENLDGVKHDVLRKHFSIRDGEWTVPADMYFALGDNRNNSRDSRFWGFIPQSYMVGRAAVIWWSWDHEKNAPRWERLGKMID</sequence>
<comment type="subcellular location">
    <subcellularLocation>
        <location evidence="9">Membrane</location>
        <topology evidence="9">Single-pass type II membrane protein</topology>
    </subcellularLocation>
</comment>
<evidence type="ECO:0000256" key="3">
    <source>
        <dbReference type="ARBA" id="ARBA00013208"/>
    </source>
</evidence>
<protein>
    <recommendedName>
        <fullName evidence="4 8">Signal peptidase I</fullName>
        <ecNumber evidence="3 8">3.4.21.89</ecNumber>
    </recommendedName>
</protein>
<keyword evidence="8" id="KW-1133">Transmembrane helix</keyword>
<dbReference type="PRINTS" id="PR00727">
    <property type="entry name" value="LEADERPTASE"/>
</dbReference>
<organism evidence="11 12">
    <name type="scientific">Mariprofundus erugo</name>
    <dbReference type="NCBI Taxonomy" id="2528639"/>
    <lineage>
        <taxon>Bacteria</taxon>
        <taxon>Pseudomonadati</taxon>
        <taxon>Pseudomonadota</taxon>
        <taxon>Candidatius Mariprofundia</taxon>
        <taxon>Mariprofundales</taxon>
        <taxon>Mariprofundaceae</taxon>
        <taxon>Mariprofundus</taxon>
    </lineage>
</organism>
<dbReference type="GO" id="GO:0016020">
    <property type="term" value="C:membrane"/>
    <property type="evidence" value="ECO:0007669"/>
    <property type="project" value="UniProtKB-SubCell"/>
</dbReference>
<dbReference type="SUPFAM" id="SSF51306">
    <property type="entry name" value="LexA/Signal peptidase"/>
    <property type="match status" value="1"/>
</dbReference>
<dbReference type="Gene3D" id="2.10.109.10">
    <property type="entry name" value="Umud Fragment, subunit A"/>
    <property type="match status" value="1"/>
</dbReference>
<keyword evidence="12" id="KW-1185">Reference proteome</keyword>
<gene>
    <name evidence="11" type="primary">lepB</name>
    <name evidence="11" type="ORF">FEF65_11615</name>
</gene>
<feature type="transmembrane region" description="Helical" evidence="8">
    <location>
        <begin position="13"/>
        <end position="33"/>
    </location>
</feature>
<dbReference type="GO" id="GO:0006465">
    <property type="term" value="P:signal peptide processing"/>
    <property type="evidence" value="ECO:0007669"/>
    <property type="project" value="InterPro"/>
</dbReference>
<evidence type="ECO:0000256" key="7">
    <source>
        <dbReference type="PIRSR" id="PIRSR600223-1"/>
    </source>
</evidence>
<dbReference type="PANTHER" id="PTHR43390:SF1">
    <property type="entry name" value="CHLOROPLAST PROCESSING PEPTIDASE"/>
    <property type="match status" value="1"/>
</dbReference>
<evidence type="ECO:0000256" key="6">
    <source>
        <dbReference type="ARBA" id="ARBA00022801"/>
    </source>
</evidence>
<keyword evidence="6 8" id="KW-0378">Hydrolase</keyword>
<dbReference type="EMBL" id="VBRY01000012">
    <property type="protein sequence ID" value="TLS65961.1"/>
    <property type="molecule type" value="Genomic_DNA"/>
</dbReference>
<dbReference type="InterPro" id="IPR019757">
    <property type="entry name" value="Pept_S26A_signal_pept_1_Lys-AS"/>
</dbReference>
<feature type="active site" evidence="7">
    <location>
        <position position="41"/>
    </location>
</feature>
<dbReference type="PROSITE" id="PS00760">
    <property type="entry name" value="SPASE_I_2"/>
    <property type="match status" value="1"/>
</dbReference>
<feature type="domain" description="Peptidase S26" evidence="10">
    <location>
        <begin position="10"/>
        <end position="205"/>
    </location>
</feature>
<dbReference type="InterPro" id="IPR000223">
    <property type="entry name" value="Pept_S26A_signal_pept_1"/>
</dbReference>
<keyword evidence="5 8" id="KW-0645">Protease</keyword>
<evidence type="ECO:0000256" key="5">
    <source>
        <dbReference type="ARBA" id="ARBA00022670"/>
    </source>
</evidence>
<dbReference type="InterPro" id="IPR019533">
    <property type="entry name" value="Peptidase_S26"/>
</dbReference>
<dbReference type="PROSITE" id="PS00501">
    <property type="entry name" value="SPASE_I_1"/>
    <property type="match status" value="1"/>
</dbReference>
<reference evidence="11 12" key="1">
    <citation type="journal article" date="2019" name="Appl. Environ. Microbiol.">
        <title>Environmental Evidence and Genomic Insight of Iron-oxidizing Bacteria Preference Towards More Corrosion Resistant Stainless Steel at Higher Salinities.</title>
        <authorList>
            <person name="Garrison C.E."/>
            <person name="Price K.A."/>
            <person name="Field E.K."/>
        </authorList>
    </citation>
    <scope>NUCLEOTIDE SEQUENCE [LARGE SCALE GENOMIC DNA]</scope>
    <source>
        <strain evidence="11 12">P3</strain>
    </source>
</reference>
<dbReference type="CDD" id="cd06530">
    <property type="entry name" value="S26_SPase_I"/>
    <property type="match status" value="1"/>
</dbReference>
<dbReference type="RefSeq" id="WP_138239991.1">
    <property type="nucleotide sequence ID" value="NZ_VBRY01000012.1"/>
</dbReference>
<keyword evidence="8" id="KW-0812">Transmembrane</keyword>
<name>A0A5R9GGB1_9PROT</name>
<feature type="active site" evidence="7">
    <location>
        <position position="95"/>
    </location>
</feature>
<accession>A0A5R9GGB1</accession>